<gene>
    <name evidence="3" type="ORF">ACFSAG_08605</name>
</gene>
<proteinExistence type="predicted"/>
<dbReference type="RefSeq" id="WP_381513566.1">
    <property type="nucleotide sequence ID" value="NZ_JBHUEL010000008.1"/>
</dbReference>
<dbReference type="InterPro" id="IPR023614">
    <property type="entry name" value="Porin_dom_sf"/>
</dbReference>
<organism evidence="3 4">
    <name type="scientific">Sphingorhabdus buctiana</name>
    <dbReference type="NCBI Taxonomy" id="1508805"/>
    <lineage>
        <taxon>Bacteria</taxon>
        <taxon>Pseudomonadati</taxon>
        <taxon>Pseudomonadota</taxon>
        <taxon>Alphaproteobacteria</taxon>
        <taxon>Sphingomonadales</taxon>
        <taxon>Sphingomonadaceae</taxon>
        <taxon>Sphingorhabdus</taxon>
    </lineage>
</organism>
<evidence type="ECO:0000313" key="3">
    <source>
        <dbReference type="EMBL" id="MFD1766901.1"/>
    </source>
</evidence>
<feature type="chain" id="PRO_5046793878" evidence="2">
    <location>
        <begin position="26"/>
        <end position="521"/>
    </location>
</feature>
<sequence>MISARKILMGSVATAAMLVANPALAQSNDAEIEALRAEVAALKEQLAYLSAKVEKAAAAPAPAPTPVATAEKKADVKPAPEISFKGAPEIKTADGWSFKPRGRLHYDAGYVSIPGDYAASRNLGFNSRVRRVRLGAEGTMPGGFGYKVEADFANSSTNFGDVFLSYSPANAPIVVRIGNFETLNGLEQVSSSNNNSFLERAAFNDAFLNSRRLGAAVAWHSQNDDVRAEIAMFTAHSIDSSFDNDGWIGAARLVYAPKALGGQLHFGLGYQHREFASNGGVAGVNNPSTGQLARYRARPNTQLTDVRFVDTGSFAAKSDRIIGVEAAAIFKGLYLAGEAQWLKADAYQAGDLASGLDVFSGGNSAIVAATNPEFFGAYGEIGYFLTGETRGYKRGDGTWNRTKVLNPINKGGSGAFQLMARIDHVDLDDAALKNGLTNNFTTGATSLAALNSRLGRGGSQTGYLLGFNWYPIDYIRFMLNYGRIDVEGGPIAALVDPTSTVAIDQRGYGVDLFQARMQIEF</sequence>
<dbReference type="Pfam" id="PF07396">
    <property type="entry name" value="Porin_O_P"/>
    <property type="match status" value="1"/>
</dbReference>
<keyword evidence="2" id="KW-0732">Signal</keyword>
<dbReference type="Proteomes" id="UP001597215">
    <property type="component" value="Unassembled WGS sequence"/>
</dbReference>
<dbReference type="InterPro" id="IPR010870">
    <property type="entry name" value="Porin_O/P"/>
</dbReference>
<keyword evidence="4" id="KW-1185">Reference proteome</keyword>
<name>A0ABW4MFH2_9SPHN</name>
<dbReference type="Gene3D" id="2.40.160.10">
    <property type="entry name" value="Porin"/>
    <property type="match status" value="1"/>
</dbReference>
<evidence type="ECO:0000256" key="2">
    <source>
        <dbReference type="SAM" id="SignalP"/>
    </source>
</evidence>
<protein>
    <submittedName>
        <fullName evidence="3">OprO/OprP family phosphate-selective porin</fullName>
    </submittedName>
</protein>
<keyword evidence="1" id="KW-0175">Coiled coil</keyword>
<feature type="coiled-coil region" evidence="1">
    <location>
        <begin position="25"/>
        <end position="59"/>
    </location>
</feature>
<reference evidence="4" key="1">
    <citation type="journal article" date="2019" name="Int. J. Syst. Evol. Microbiol.">
        <title>The Global Catalogue of Microorganisms (GCM) 10K type strain sequencing project: providing services to taxonomists for standard genome sequencing and annotation.</title>
        <authorList>
            <consortium name="The Broad Institute Genomics Platform"/>
            <consortium name="The Broad Institute Genome Sequencing Center for Infectious Disease"/>
            <person name="Wu L."/>
            <person name="Ma J."/>
        </authorList>
    </citation>
    <scope>NUCLEOTIDE SEQUENCE [LARGE SCALE GENOMIC DNA]</scope>
    <source>
        <strain evidence="4">CGMCC 1.12449</strain>
    </source>
</reference>
<dbReference type="EMBL" id="JBHUEL010000008">
    <property type="protein sequence ID" value="MFD1766901.1"/>
    <property type="molecule type" value="Genomic_DNA"/>
</dbReference>
<evidence type="ECO:0000256" key="1">
    <source>
        <dbReference type="SAM" id="Coils"/>
    </source>
</evidence>
<comment type="caution">
    <text evidence="3">The sequence shown here is derived from an EMBL/GenBank/DDBJ whole genome shotgun (WGS) entry which is preliminary data.</text>
</comment>
<accession>A0ABW4MFH2</accession>
<evidence type="ECO:0000313" key="4">
    <source>
        <dbReference type="Proteomes" id="UP001597215"/>
    </source>
</evidence>
<dbReference type="SUPFAM" id="SSF56935">
    <property type="entry name" value="Porins"/>
    <property type="match status" value="1"/>
</dbReference>
<feature type="signal peptide" evidence="2">
    <location>
        <begin position="1"/>
        <end position="25"/>
    </location>
</feature>